<feature type="compositionally biased region" description="Basic and acidic residues" evidence="1">
    <location>
        <begin position="1"/>
        <end position="12"/>
    </location>
</feature>
<organism evidence="2">
    <name type="scientific">Brassica napus</name>
    <name type="common">Rape</name>
    <dbReference type="NCBI Taxonomy" id="3708"/>
    <lineage>
        <taxon>Eukaryota</taxon>
        <taxon>Viridiplantae</taxon>
        <taxon>Streptophyta</taxon>
        <taxon>Embryophyta</taxon>
        <taxon>Tracheophyta</taxon>
        <taxon>Spermatophyta</taxon>
        <taxon>Magnoliopsida</taxon>
        <taxon>eudicotyledons</taxon>
        <taxon>Gunneridae</taxon>
        <taxon>Pentapetalae</taxon>
        <taxon>rosids</taxon>
        <taxon>malvids</taxon>
        <taxon>Brassicales</taxon>
        <taxon>Brassicaceae</taxon>
        <taxon>Brassiceae</taxon>
        <taxon>Brassica</taxon>
    </lineage>
</organism>
<feature type="compositionally biased region" description="Basic and acidic residues" evidence="1">
    <location>
        <begin position="125"/>
        <end position="138"/>
    </location>
</feature>
<accession>A0A816YUK8</accession>
<dbReference type="EMBL" id="HG994361">
    <property type="protein sequence ID" value="CAF2172244.1"/>
    <property type="molecule type" value="Genomic_DNA"/>
</dbReference>
<feature type="compositionally biased region" description="Basic and acidic residues" evidence="1">
    <location>
        <begin position="71"/>
        <end position="89"/>
    </location>
</feature>
<dbReference type="AlphaFoldDB" id="A0A816YUK8"/>
<dbReference type="Proteomes" id="UP001295469">
    <property type="component" value="Chromosome A07"/>
</dbReference>
<protein>
    <submittedName>
        <fullName evidence="2">(rape) hypothetical protein</fullName>
    </submittedName>
</protein>
<gene>
    <name evidence="2" type="ORF">DARMORV10_A07P23590.1</name>
</gene>
<proteinExistence type="predicted"/>
<evidence type="ECO:0000256" key="1">
    <source>
        <dbReference type="SAM" id="MobiDB-lite"/>
    </source>
</evidence>
<sequence length="138" mass="16107">MTKPKSENEKRTYCSVGDDVFTRQTTVEPPTDLKEPSEKQEARSKKRSLRPELRSVTPEQAHDLLTPQARKRMDGVEEREPHNRRKDLDPMPLHPTEKSLFPRVSKPRRTSKNRTNRSAVMVKPRNGEHISREIDREA</sequence>
<feature type="region of interest" description="Disordered" evidence="1">
    <location>
        <begin position="1"/>
        <end position="138"/>
    </location>
</feature>
<feature type="compositionally biased region" description="Basic residues" evidence="1">
    <location>
        <begin position="105"/>
        <end position="115"/>
    </location>
</feature>
<evidence type="ECO:0000313" key="2">
    <source>
        <dbReference type="EMBL" id="CAF2172244.1"/>
    </source>
</evidence>
<reference evidence="2" key="1">
    <citation type="submission" date="2021-01" db="EMBL/GenBank/DDBJ databases">
        <authorList>
            <consortium name="Genoscope - CEA"/>
            <person name="William W."/>
        </authorList>
    </citation>
    <scope>NUCLEOTIDE SEQUENCE</scope>
</reference>
<feature type="compositionally biased region" description="Basic and acidic residues" evidence="1">
    <location>
        <begin position="31"/>
        <end position="53"/>
    </location>
</feature>
<name>A0A816YUK8_BRANA</name>